<feature type="transmembrane region" description="Helical" evidence="5">
    <location>
        <begin position="81"/>
        <end position="100"/>
    </location>
</feature>
<feature type="transmembrane region" description="Helical" evidence="5">
    <location>
        <begin position="360"/>
        <end position="379"/>
    </location>
</feature>
<dbReference type="RefSeq" id="WP_094966888.1">
    <property type="nucleotide sequence ID" value="NZ_NGJN01000001.1"/>
</dbReference>
<feature type="transmembrane region" description="Helical" evidence="5">
    <location>
        <begin position="50"/>
        <end position="69"/>
    </location>
</feature>
<dbReference type="OrthoDB" id="1631746at2"/>
<organism evidence="7 8">
    <name type="scientific">Winogradskyella aurantia</name>
    <dbReference type="NCBI Taxonomy" id="1915063"/>
    <lineage>
        <taxon>Bacteria</taxon>
        <taxon>Pseudomonadati</taxon>
        <taxon>Bacteroidota</taxon>
        <taxon>Flavobacteriia</taxon>
        <taxon>Flavobacteriales</taxon>
        <taxon>Flavobacteriaceae</taxon>
        <taxon>Winogradskyella</taxon>
    </lineage>
</organism>
<dbReference type="PANTHER" id="PTHR37422">
    <property type="entry name" value="TEICHURONIC ACID BIOSYNTHESIS PROTEIN TUAE"/>
    <property type="match status" value="1"/>
</dbReference>
<evidence type="ECO:0000256" key="1">
    <source>
        <dbReference type="ARBA" id="ARBA00004141"/>
    </source>
</evidence>
<reference evidence="7 8" key="1">
    <citation type="submission" date="2017-05" db="EMBL/GenBank/DDBJ databases">
        <title>The draft genome sequence of Idiomarina salinarum WNB302.</title>
        <authorList>
            <person name="Sun Y."/>
            <person name="Chen B."/>
            <person name="Du Z."/>
        </authorList>
    </citation>
    <scope>NUCLEOTIDE SEQUENCE [LARGE SCALE GENOMIC DNA]</scope>
    <source>
        <strain evidence="7 8">WNB302</strain>
    </source>
</reference>
<feature type="transmembrane region" description="Helical" evidence="5">
    <location>
        <begin position="158"/>
        <end position="178"/>
    </location>
</feature>
<feature type="transmembrane region" description="Helical" evidence="5">
    <location>
        <begin position="328"/>
        <end position="348"/>
    </location>
</feature>
<gene>
    <name evidence="7" type="ORF">CA834_01485</name>
</gene>
<protein>
    <recommendedName>
        <fullName evidence="6">O-antigen ligase-related domain-containing protein</fullName>
    </recommendedName>
</protein>
<evidence type="ECO:0000313" key="7">
    <source>
        <dbReference type="EMBL" id="OZV70813.1"/>
    </source>
</evidence>
<keyword evidence="4 5" id="KW-0472">Membrane</keyword>
<sequence>MKNRLLQFCLVLFALFILMPSEKRGILVVIFGLVAVMAAPQKPDIKQLKVFIINASPFLVYLISALWYFDAQQTPKKLETGLSILVLPFIFAIVNKNSLFSQKTKTLFFKLFILSSAIFSLIIILYFAYLGYFNGTRTYGYCLAQVTNNLPIWSDHPIYISIILCLSIIFSYQLYATGLKRRDKIMLVALIFVIIATVLFLSRRGPILALIISFIPLLNNLFKRTGKKKLLLLRIGAIVLILSGCIIVFVKPINKRILEVVNVKTYLGKNETNSVNNRVQIYKCAIELIENKPIFGYGIGRDKKELYDCYKENLYYLYENKFNTHNQYFSILLRSGIIGFIIFLCFMCYNYNIAIRSGDLIFLSILLFYTVIFLFENVLERQNGVIFFAFIINYFAFRNLNYKEEQ</sequence>
<dbReference type="InterPro" id="IPR051533">
    <property type="entry name" value="WaaL-like"/>
</dbReference>
<comment type="caution">
    <text evidence="7">The sequence shown here is derived from an EMBL/GenBank/DDBJ whole genome shotgun (WGS) entry which is preliminary data.</text>
</comment>
<feature type="transmembrane region" description="Helical" evidence="5">
    <location>
        <begin position="385"/>
        <end position="402"/>
    </location>
</feature>
<evidence type="ECO:0000256" key="5">
    <source>
        <dbReference type="SAM" id="Phobius"/>
    </source>
</evidence>
<feature type="transmembrane region" description="Helical" evidence="5">
    <location>
        <begin position="207"/>
        <end position="222"/>
    </location>
</feature>
<proteinExistence type="predicted"/>
<feature type="domain" description="O-antigen ligase-related" evidence="6">
    <location>
        <begin position="190"/>
        <end position="344"/>
    </location>
</feature>
<accession>A0A265UZS2</accession>
<feature type="transmembrane region" description="Helical" evidence="5">
    <location>
        <begin position="231"/>
        <end position="250"/>
    </location>
</feature>
<dbReference type="EMBL" id="NGJN01000001">
    <property type="protein sequence ID" value="OZV70813.1"/>
    <property type="molecule type" value="Genomic_DNA"/>
</dbReference>
<evidence type="ECO:0000259" key="6">
    <source>
        <dbReference type="Pfam" id="PF04932"/>
    </source>
</evidence>
<evidence type="ECO:0000256" key="2">
    <source>
        <dbReference type="ARBA" id="ARBA00022692"/>
    </source>
</evidence>
<evidence type="ECO:0000313" key="8">
    <source>
        <dbReference type="Proteomes" id="UP000216840"/>
    </source>
</evidence>
<dbReference type="Proteomes" id="UP000216840">
    <property type="component" value="Unassembled WGS sequence"/>
</dbReference>
<feature type="transmembrane region" description="Helical" evidence="5">
    <location>
        <begin position="185"/>
        <end position="201"/>
    </location>
</feature>
<dbReference type="GO" id="GO:0016020">
    <property type="term" value="C:membrane"/>
    <property type="evidence" value="ECO:0007669"/>
    <property type="project" value="UniProtKB-SubCell"/>
</dbReference>
<dbReference type="InterPro" id="IPR007016">
    <property type="entry name" value="O-antigen_ligase-rel_domated"/>
</dbReference>
<feature type="transmembrane region" description="Helical" evidence="5">
    <location>
        <begin position="26"/>
        <end position="43"/>
    </location>
</feature>
<dbReference type="PANTHER" id="PTHR37422:SF17">
    <property type="entry name" value="O-ANTIGEN LIGASE"/>
    <property type="match status" value="1"/>
</dbReference>
<feature type="transmembrane region" description="Helical" evidence="5">
    <location>
        <begin position="107"/>
        <end position="129"/>
    </location>
</feature>
<keyword evidence="2 5" id="KW-0812">Transmembrane</keyword>
<dbReference type="AlphaFoldDB" id="A0A265UZS2"/>
<evidence type="ECO:0000256" key="3">
    <source>
        <dbReference type="ARBA" id="ARBA00022989"/>
    </source>
</evidence>
<evidence type="ECO:0000256" key="4">
    <source>
        <dbReference type="ARBA" id="ARBA00023136"/>
    </source>
</evidence>
<keyword evidence="8" id="KW-1185">Reference proteome</keyword>
<keyword evidence="3 5" id="KW-1133">Transmembrane helix</keyword>
<name>A0A265UZS2_9FLAO</name>
<dbReference type="Pfam" id="PF04932">
    <property type="entry name" value="Wzy_C"/>
    <property type="match status" value="1"/>
</dbReference>
<comment type="subcellular location">
    <subcellularLocation>
        <location evidence="1">Membrane</location>
        <topology evidence="1">Multi-pass membrane protein</topology>
    </subcellularLocation>
</comment>